<dbReference type="AlphaFoldDB" id="A0A7C8Z2V9"/>
<evidence type="ECO:0000313" key="2">
    <source>
        <dbReference type="EMBL" id="MBA4633016.1"/>
    </source>
</evidence>
<reference evidence="2" key="1">
    <citation type="journal article" date="2013" name="J. Plant Res.">
        <title>Effect of fungi and light on seed germination of three Opuntia species from semiarid lands of central Mexico.</title>
        <authorList>
            <person name="Delgado-Sanchez P."/>
            <person name="Jimenez-Bremont J.F."/>
            <person name="Guerrero-Gonzalez Mde L."/>
            <person name="Flores J."/>
        </authorList>
    </citation>
    <scope>NUCLEOTIDE SEQUENCE</scope>
    <source>
        <tissue evidence="2">Cladode</tissue>
    </source>
</reference>
<dbReference type="EMBL" id="GISG01085132">
    <property type="protein sequence ID" value="MBA4633015.1"/>
    <property type="molecule type" value="Transcribed_RNA"/>
</dbReference>
<reference evidence="2" key="2">
    <citation type="submission" date="2020-07" db="EMBL/GenBank/DDBJ databases">
        <authorList>
            <person name="Vera ALvarez R."/>
            <person name="Arias-Moreno D.M."/>
            <person name="Jimenez-Jacinto V."/>
            <person name="Jimenez-Bremont J.F."/>
            <person name="Swaminathan K."/>
            <person name="Moose S.P."/>
            <person name="Guerrero-Gonzalez M.L."/>
            <person name="Marino-Ramirez L."/>
            <person name="Landsman D."/>
            <person name="Rodriguez-Kessler M."/>
            <person name="Delgado-Sanchez P."/>
        </authorList>
    </citation>
    <scope>NUCLEOTIDE SEQUENCE</scope>
    <source>
        <tissue evidence="2">Cladode</tissue>
    </source>
</reference>
<feature type="region of interest" description="Disordered" evidence="1">
    <location>
        <begin position="22"/>
        <end position="55"/>
    </location>
</feature>
<organism evidence="2">
    <name type="scientific">Opuntia streptacantha</name>
    <name type="common">Prickly pear cactus</name>
    <name type="synonym">Opuntia cardona</name>
    <dbReference type="NCBI Taxonomy" id="393608"/>
    <lineage>
        <taxon>Eukaryota</taxon>
        <taxon>Viridiplantae</taxon>
        <taxon>Streptophyta</taxon>
        <taxon>Embryophyta</taxon>
        <taxon>Tracheophyta</taxon>
        <taxon>Spermatophyta</taxon>
        <taxon>Magnoliopsida</taxon>
        <taxon>eudicotyledons</taxon>
        <taxon>Gunneridae</taxon>
        <taxon>Pentapetalae</taxon>
        <taxon>Caryophyllales</taxon>
        <taxon>Cactineae</taxon>
        <taxon>Cactaceae</taxon>
        <taxon>Opuntioideae</taxon>
        <taxon>Opuntia</taxon>
    </lineage>
</organism>
<protein>
    <submittedName>
        <fullName evidence="2">Uncharacterized protein</fullName>
    </submittedName>
</protein>
<dbReference type="EMBL" id="GISG01085133">
    <property type="protein sequence ID" value="MBA4633016.1"/>
    <property type="molecule type" value="Transcribed_RNA"/>
</dbReference>
<accession>A0A7C8Z2V9</accession>
<evidence type="ECO:0000256" key="1">
    <source>
        <dbReference type="SAM" id="MobiDB-lite"/>
    </source>
</evidence>
<sequence>MPQGSENGHLCARLIKPLRQGSAPKSLVIVPDDDRHSNKAKPGSSLEVDKSASSEKPICSFQCGSKDLLKQSEDFSMKDMQQTESMDMESNRGGAGIGSPCADSRSSVSVTEVSAGILGAMPTEERSCESGFCDKLLKNETLPLNSTFCDSIEGSVMDLEELLCRVKWLRQILKSGISSNMQGPSWKFCNE</sequence>
<proteinExistence type="predicted"/>
<name>A0A7C8Z2V9_OPUST</name>